<feature type="region of interest" description="Disordered" evidence="1">
    <location>
        <begin position="288"/>
        <end position="307"/>
    </location>
</feature>
<dbReference type="GO" id="GO:0005737">
    <property type="term" value="C:cytoplasm"/>
    <property type="evidence" value="ECO:0007669"/>
    <property type="project" value="TreeGrafter"/>
</dbReference>
<feature type="region of interest" description="Disordered" evidence="1">
    <location>
        <begin position="255"/>
        <end position="281"/>
    </location>
</feature>
<evidence type="ECO:0000256" key="1">
    <source>
        <dbReference type="SAM" id="MobiDB-lite"/>
    </source>
</evidence>
<dbReference type="GO" id="GO:0005102">
    <property type="term" value="F:signaling receptor binding"/>
    <property type="evidence" value="ECO:0007669"/>
    <property type="project" value="InterPro"/>
</dbReference>
<dbReference type="GO" id="GO:0050862">
    <property type="term" value="P:positive regulation of T cell receptor signaling pathway"/>
    <property type="evidence" value="ECO:0007669"/>
    <property type="project" value="TreeGrafter"/>
</dbReference>
<sequence length="456" mass="51327">MIESNWIFKPGLDCNSHVQTKNVGSRKGKLFSKSKWKLEKGSGRYVSLLLDTLDDLETQSCPYLPNLPPFSISEILDKVQEDAEDILFSLGFGQEDHKDSSRIPARFFTTPSQAKGIDFQLFLKAQVRRVETEDPCLMLASRFKQVQTLAVTADAFFCLYSYVSKTPVQKFTPSHMFWNCNPDVPSIKIRAPQPEPLSPRDRLRKAISKMCLYTCPRDRLSAPHNITKKNSLDQVVWEVMDRVRGDKLVFQQDLGFGPGSEEDAVPPTRDTKLPTSSGPCALRHKEETQQGISTMQTPSQTLDSNPEATCCTHSLPKADLQWSTDPAQVKRELWGLQATSKEVHLAKDATFWKRKSRARKSLFQENPMSRMVKSLDLSIIQQSQERPALHPSLTQQLQDTCDLEDMRGLGAGERPAEKGFVFLPLGKGNPGSLSSPDIPILELHSETFGSRLMEKD</sequence>
<dbReference type="Proteomes" id="UP000386466">
    <property type="component" value="Unassembled WGS sequence"/>
</dbReference>
<feature type="compositionally biased region" description="Polar residues" evidence="1">
    <location>
        <begin position="289"/>
        <end position="307"/>
    </location>
</feature>
<dbReference type="EMBL" id="CAAGRJ010036728">
    <property type="protein sequence ID" value="VFV45072.1"/>
    <property type="molecule type" value="Genomic_DNA"/>
</dbReference>
<proteinExistence type="predicted"/>
<evidence type="ECO:0000313" key="4">
    <source>
        <dbReference type="Proteomes" id="UP000386466"/>
    </source>
</evidence>
<dbReference type="Pfam" id="PF14722">
    <property type="entry name" value="KRAP_IP3R_bind"/>
    <property type="match status" value="1"/>
</dbReference>
<evidence type="ECO:0000313" key="3">
    <source>
        <dbReference type="EMBL" id="VFV45072.1"/>
    </source>
</evidence>
<dbReference type="InterPro" id="IPR043444">
    <property type="entry name" value="TESPA1-like"/>
</dbReference>
<accession>A0A485PRX5</accession>
<evidence type="ECO:0000259" key="2">
    <source>
        <dbReference type="SMART" id="SM01257"/>
    </source>
</evidence>
<protein>
    <submittedName>
        <fullName evidence="3">Uncharacterized protein kiaa0748</fullName>
    </submittedName>
</protein>
<name>A0A485PRX5_LYNPA</name>
<organism evidence="3 4">
    <name type="scientific">Lynx pardinus</name>
    <name type="common">Iberian lynx</name>
    <name type="synonym">Felis pardina</name>
    <dbReference type="NCBI Taxonomy" id="191816"/>
    <lineage>
        <taxon>Eukaryota</taxon>
        <taxon>Metazoa</taxon>
        <taxon>Chordata</taxon>
        <taxon>Craniata</taxon>
        <taxon>Vertebrata</taxon>
        <taxon>Euteleostomi</taxon>
        <taxon>Mammalia</taxon>
        <taxon>Eutheria</taxon>
        <taxon>Laurasiatheria</taxon>
        <taxon>Carnivora</taxon>
        <taxon>Feliformia</taxon>
        <taxon>Felidae</taxon>
        <taxon>Felinae</taxon>
        <taxon>Lynx</taxon>
    </lineage>
</organism>
<dbReference type="PANTHER" id="PTHR17469:SF1">
    <property type="entry name" value="PROTEIN TESPA1"/>
    <property type="match status" value="1"/>
</dbReference>
<gene>
    <name evidence="3" type="ORF">LYPA_23C001806</name>
</gene>
<dbReference type="AlphaFoldDB" id="A0A485PRX5"/>
<keyword evidence="4" id="KW-1185">Reference proteome</keyword>
<reference evidence="3 4" key="1">
    <citation type="submission" date="2019-01" db="EMBL/GenBank/DDBJ databases">
        <authorList>
            <person name="Alioto T."/>
            <person name="Alioto T."/>
        </authorList>
    </citation>
    <scope>NUCLEOTIDE SEQUENCE [LARGE SCALE GENOMIC DNA]</scope>
</reference>
<dbReference type="SMART" id="SM01257">
    <property type="entry name" value="KRAP_IP3R_bind"/>
    <property type="match status" value="1"/>
</dbReference>
<feature type="domain" description="ITPR-interacting" evidence="2">
    <location>
        <begin position="48"/>
        <end position="211"/>
    </location>
</feature>
<dbReference type="InterPro" id="IPR029325">
    <property type="entry name" value="ITPR-bd"/>
</dbReference>
<dbReference type="PANTHER" id="PTHR17469">
    <property type="entry name" value="SPERM SPECIFIC ANTIGEN 2-RELATED"/>
    <property type="match status" value="1"/>
</dbReference>